<name>A0A928VXH2_9CYAN</name>
<protein>
    <submittedName>
        <fullName evidence="2">DUF554 domain-containing protein</fullName>
    </submittedName>
</protein>
<dbReference type="AlphaFoldDB" id="A0A928VXH2"/>
<keyword evidence="1" id="KW-1133">Transmembrane helix</keyword>
<feature type="transmembrane region" description="Helical" evidence="1">
    <location>
        <begin position="111"/>
        <end position="133"/>
    </location>
</feature>
<comment type="caution">
    <text evidence="2">The sequence shown here is derived from an EMBL/GenBank/DDBJ whole genome shotgun (WGS) entry which is preliminary data.</text>
</comment>
<keyword evidence="1" id="KW-0812">Transmembrane</keyword>
<feature type="transmembrane region" description="Helical" evidence="1">
    <location>
        <begin position="153"/>
        <end position="176"/>
    </location>
</feature>
<feature type="transmembrane region" description="Helical" evidence="1">
    <location>
        <begin position="197"/>
        <end position="218"/>
    </location>
</feature>
<dbReference type="Pfam" id="PF04474">
    <property type="entry name" value="DUF554"/>
    <property type="match status" value="1"/>
</dbReference>
<dbReference type="PANTHER" id="PTHR36111">
    <property type="entry name" value="INNER MEMBRANE PROTEIN-RELATED"/>
    <property type="match status" value="1"/>
</dbReference>
<feature type="transmembrane region" description="Helical" evidence="1">
    <location>
        <begin position="12"/>
        <end position="28"/>
    </location>
</feature>
<proteinExistence type="predicted"/>
<evidence type="ECO:0000256" key="1">
    <source>
        <dbReference type="SAM" id="Phobius"/>
    </source>
</evidence>
<gene>
    <name evidence="2" type="ORF">IQ235_09890</name>
</gene>
<evidence type="ECO:0000313" key="3">
    <source>
        <dbReference type="Proteomes" id="UP000621799"/>
    </source>
</evidence>
<feature type="transmembrane region" description="Helical" evidence="1">
    <location>
        <begin position="224"/>
        <end position="243"/>
    </location>
</feature>
<dbReference type="RefSeq" id="WP_264321317.1">
    <property type="nucleotide sequence ID" value="NZ_JADEXN010000149.1"/>
</dbReference>
<dbReference type="Proteomes" id="UP000621799">
    <property type="component" value="Unassembled WGS sequence"/>
</dbReference>
<keyword evidence="3" id="KW-1185">Reference proteome</keyword>
<feature type="transmembrane region" description="Helical" evidence="1">
    <location>
        <begin position="69"/>
        <end position="90"/>
    </location>
</feature>
<sequence length="247" mass="25643">MTLDFWAKTSGTWVNILTVLVGTTLGLVLKHRLPRKMQRIITQGIGLLTLWLGLGMADRLVEIEAGRANGAILGLLATIAGGILGEWWQLEERLTTVGDRLKKRFRGQGRFTEGFVASSVLFCVGPMTLIGSLNNGLTGDAALLNVKATMDGIVSIALAGSYGIGVGFSTIIIALYQGGISLGAGAFAGMLADPANNPGILLATGVGGLTIIGTGLNLLEVTQIRVASFLPALAIAPIVYSVAELVG</sequence>
<organism evidence="2 3">
    <name type="scientific">Zarconia navalis LEGE 11467</name>
    <dbReference type="NCBI Taxonomy" id="1828826"/>
    <lineage>
        <taxon>Bacteria</taxon>
        <taxon>Bacillati</taxon>
        <taxon>Cyanobacteriota</taxon>
        <taxon>Cyanophyceae</taxon>
        <taxon>Oscillatoriophycideae</taxon>
        <taxon>Oscillatoriales</taxon>
        <taxon>Oscillatoriales incertae sedis</taxon>
        <taxon>Zarconia</taxon>
        <taxon>Zarconia navalis</taxon>
    </lineage>
</organism>
<dbReference type="PANTHER" id="PTHR36111:SF2">
    <property type="entry name" value="INNER MEMBRANE PROTEIN"/>
    <property type="match status" value="1"/>
</dbReference>
<evidence type="ECO:0000313" key="2">
    <source>
        <dbReference type="EMBL" id="MBE9041088.1"/>
    </source>
</evidence>
<keyword evidence="1" id="KW-0472">Membrane</keyword>
<dbReference type="EMBL" id="JADEXN010000149">
    <property type="protein sequence ID" value="MBE9041088.1"/>
    <property type="molecule type" value="Genomic_DNA"/>
</dbReference>
<reference evidence="2" key="1">
    <citation type="submission" date="2020-10" db="EMBL/GenBank/DDBJ databases">
        <authorList>
            <person name="Castelo-Branco R."/>
            <person name="Eusebio N."/>
            <person name="Adriana R."/>
            <person name="Vieira A."/>
            <person name="Brugerolle De Fraissinette N."/>
            <person name="Rezende De Castro R."/>
            <person name="Schneider M.P."/>
            <person name="Vasconcelos V."/>
            <person name="Leao P.N."/>
        </authorList>
    </citation>
    <scope>NUCLEOTIDE SEQUENCE</scope>
    <source>
        <strain evidence="2">LEGE 11467</strain>
    </source>
</reference>
<dbReference type="InterPro" id="IPR007563">
    <property type="entry name" value="DUF554"/>
</dbReference>
<accession>A0A928VXH2</accession>